<dbReference type="SUPFAM" id="SSF54593">
    <property type="entry name" value="Glyoxalase/Bleomycin resistance protein/Dihydroxybiphenyl dioxygenase"/>
    <property type="match status" value="1"/>
</dbReference>
<dbReference type="PANTHER" id="PTHR37519:SF1">
    <property type="entry name" value="DIHYDROXYBIPHENYL DIOXYGENASE DOMAIN-CONTAINING PROTEIN"/>
    <property type="match status" value="1"/>
</dbReference>
<protein>
    <submittedName>
        <fullName evidence="1">VOC family protein</fullName>
    </submittedName>
</protein>
<dbReference type="NCBIfam" id="NF008683">
    <property type="entry name" value="PRK11700.1-6"/>
    <property type="match status" value="1"/>
</dbReference>
<dbReference type="RefSeq" id="WP_394607363.1">
    <property type="nucleotide sequence ID" value="NZ_JBIHSN010000002.1"/>
</dbReference>
<name>A0ABW7IT83_9VIBR</name>
<dbReference type="PANTHER" id="PTHR37519">
    <property type="match status" value="1"/>
</dbReference>
<accession>A0ABW7IT83</accession>
<dbReference type="Gene3D" id="3.10.180.10">
    <property type="entry name" value="2,3-Dihydroxybiphenyl 1,2-Dioxygenase, domain 1"/>
    <property type="match status" value="1"/>
</dbReference>
<reference evidence="1 2" key="1">
    <citation type="submission" date="2024-10" db="EMBL/GenBank/DDBJ databases">
        <authorList>
            <person name="Yibar A."/>
            <person name="Saticioglu I.B."/>
            <person name="Duman M."/>
            <person name="Ajmi N."/>
            <person name="Gurler F."/>
            <person name="Ay H."/>
            <person name="Onuk E."/>
            <person name="Guler S."/>
            <person name="Romalde J.L."/>
        </authorList>
    </citation>
    <scope>NUCLEOTIDE SEQUENCE [LARGE SCALE GENOMIC DNA]</scope>
    <source>
        <strain evidence="1 2">14-MA-B</strain>
    </source>
</reference>
<dbReference type="EMBL" id="JBIHSN010000002">
    <property type="protein sequence ID" value="MFH0264835.1"/>
    <property type="molecule type" value="Genomic_DNA"/>
</dbReference>
<dbReference type="Pfam" id="PF06185">
    <property type="entry name" value="YecM"/>
    <property type="match status" value="1"/>
</dbReference>
<evidence type="ECO:0000313" key="2">
    <source>
        <dbReference type="Proteomes" id="UP001607151"/>
    </source>
</evidence>
<sequence>MTVSTPTSLSPNSLFPKALLADLPRFWGDILALADELGIETQSLVADHIAMRINDLDVAKSAHQAWLTQGRQISNAIINGRPIIVIAFSQPLQIESHIIECLELPYPSDKTYPNEGWEHVEFVVPSSAQTALEFVEEVKIAFPRLADNWEGLAEKGIKVKLSSPQGEGERLANPTVAFKKNGVCIKLHPHTLKVVIASEQAE</sequence>
<gene>
    <name evidence="1" type="ORF">ACGRQ9_04890</name>
</gene>
<proteinExistence type="predicted"/>
<evidence type="ECO:0000313" key="1">
    <source>
        <dbReference type="EMBL" id="MFH0264835.1"/>
    </source>
</evidence>
<dbReference type="Proteomes" id="UP001607151">
    <property type="component" value="Unassembled WGS sequence"/>
</dbReference>
<organism evidence="1 2">
    <name type="scientific">Vibrio rumoiensis</name>
    <dbReference type="NCBI Taxonomy" id="76258"/>
    <lineage>
        <taxon>Bacteria</taxon>
        <taxon>Pseudomonadati</taxon>
        <taxon>Pseudomonadota</taxon>
        <taxon>Gammaproteobacteria</taxon>
        <taxon>Vibrionales</taxon>
        <taxon>Vibrionaceae</taxon>
        <taxon>Vibrio</taxon>
    </lineage>
</organism>
<keyword evidence="2" id="KW-1185">Reference proteome</keyword>
<dbReference type="InterPro" id="IPR010393">
    <property type="entry name" value="DUF991_YecM-like"/>
</dbReference>
<comment type="caution">
    <text evidence="1">The sequence shown here is derived from an EMBL/GenBank/DDBJ whole genome shotgun (WGS) entry which is preliminary data.</text>
</comment>
<dbReference type="InterPro" id="IPR029068">
    <property type="entry name" value="Glyas_Bleomycin-R_OHBP_Dase"/>
</dbReference>